<dbReference type="GO" id="GO:0005524">
    <property type="term" value="F:ATP binding"/>
    <property type="evidence" value="ECO:0007669"/>
    <property type="project" value="UniProtKB-KW"/>
</dbReference>
<dbReference type="Pfam" id="PF00005">
    <property type="entry name" value="ABC_tran"/>
    <property type="match status" value="1"/>
</dbReference>
<dbReference type="InterPro" id="IPR003593">
    <property type="entry name" value="AAA+_ATPase"/>
</dbReference>
<dbReference type="InterPro" id="IPR027417">
    <property type="entry name" value="P-loop_NTPase"/>
</dbReference>
<dbReference type="GO" id="GO:0005886">
    <property type="term" value="C:plasma membrane"/>
    <property type="evidence" value="ECO:0007669"/>
    <property type="project" value="UniProtKB-SubCell"/>
</dbReference>
<keyword evidence="14" id="KW-1185">Reference proteome</keyword>
<evidence type="ECO:0000256" key="9">
    <source>
        <dbReference type="SAM" id="MobiDB-lite"/>
    </source>
</evidence>
<evidence type="ECO:0000256" key="1">
    <source>
        <dbReference type="ARBA" id="ARBA00004651"/>
    </source>
</evidence>
<dbReference type="GO" id="GO:0016887">
    <property type="term" value="F:ATP hydrolysis activity"/>
    <property type="evidence" value="ECO:0007669"/>
    <property type="project" value="InterPro"/>
</dbReference>
<dbReference type="PROSITE" id="PS50893">
    <property type="entry name" value="ABC_TRANSPORTER_2"/>
    <property type="match status" value="1"/>
</dbReference>
<feature type="transmembrane region" description="Helical" evidence="10">
    <location>
        <begin position="270"/>
        <end position="291"/>
    </location>
</feature>
<keyword evidence="8 10" id="KW-0472">Membrane</keyword>
<keyword evidence="2" id="KW-0813">Transport</keyword>
<dbReference type="Proteomes" id="UP000046155">
    <property type="component" value="Unassembled WGS sequence"/>
</dbReference>
<dbReference type="SUPFAM" id="SSF52540">
    <property type="entry name" value="P-loop containing nucleoside triphosphate hydrolases"/>
    <property type="match status" value="1"/>
</dbReference>
<evidence type="ECO:0000313" key="13">
    <source>
        <dbReference type="EMBL" id="CEO88881.1"/>
    </source>
</evidence>
<feature type="transmembrane region" description="Helical" evidence="10">
    <location>
        <begin position="303"/>
        <end position="327"/>
    </location>
</feature>
<dbReference type="Pfam" id="PF00664">
    <property type="entry name" value="ABC_membrane"/>
    <property type="match status" value="1"/>
</dbReference>
<dbReference type="Gene3D" id="1.20.1560.10">
    <property type="entry name" value="ABC transporter type 1, transmembrane domain"/>
    <property type="match status" value="1"/>
</dbReference>
<dbReference type="SMART" id="SM00382">
    <property type="entry name" value="AAA"/>
    <property type="match status" value="1"/>
</dbReference>
<dbReference type="FunFam" id="3.40.50.300:FF:000854">
    <property type="entry name" value="Multidrug ABC transporter ATP-binding protein"/>
    <property type="match status" value="1"/>
</dbReference>
<evidence type="ECO:0000256" key="5">
    <source>
        <dbReference type="ARBA" id="ARBA00022741"/>
    </source>
</evidence>
<gene>
    <name evidence="13" type="ORF">SSCH_290026</name>
</gene>
<evidence type="ECO:0000256" key="2">
    <source>
        <dbReference type="ARBA" id="ARBA00022448"/>
    </source>
</evidence>
<reference evidence="14" key="1">
    <citation type="submission" date="2015-01" db="EMBL/GenBank/DDBJ databases">
        <authorList>
            <person name="Manzoor Shahid"/>
            <person name="Zubair Saima"/>
        </authorList>
    </citation>
    <scope>NUCLEOTIDE SEQUENCE [LARGE SCALE GENOMIC DNA]</scope>
    <source>
        <strain evidence="14">Sp3</strain>
    </source>
</reference>
<feature type="transmembrane region" description="Helical" evidence="10">
    <location>
        <begin position="186"/>
        <end position="205"/>
    </location>
</feature>
<comment type="subcellular location">
    <subcellularLocation>
        <location evidence="1">Cell membrane</location>
        <topology evidence="1">Multi-pass membrane protein</topology>
    </subcellularLocation>
</comment>
<dbReference type="AlphaFoldDB" id="A0A0B7MLQ0"/>
<dbReference type="Gene3D" id="3.40.50.300">
    <property type="entry name" value="P-loop containing nucleotide triphosphate hydrolases"/>
    <property type="match status" value="1"/>
</dbReference>
<evidence type="ECO:0000259" key="11">
    <source>
        <dbReference type="PROSITE" id="PS50893"/>
    </source>
</evidence>
<dbReference type="GO" id="GO:0015421">
    <property type="term" value="F:ABC-type oligopeptide transporter activity"/>
    <property type="evidence" value="ECO:0007669"/>
    <property type="project" value="TreeGrafter"/>
</dbReference>
<dbReference type="FunFam" id="1.20.1560.10:FF:000040">
    <property type="entry name" value="Multidrug ABC transporter ATP-binding protein"/>
    <property type="match status" value="1"/>
</dbReference>
<keyword evidence="4 10" id="KW-0812">Transmembrane</keyword>
<feature type="transmembrane region" description="Helical" evidence="10">
    <location>
        <begin position="42"/>
        <end position="63"/>
    </location>
</feature>
<feature type="transmembrane region" description="Helical" evidence="10">
    <location>
        <begin position="83"/>
        <end position="107"/>
    </location>
</feature>
<dbReference type="InterPro" id="IPR036640">
    <property type="entry name" value="ABC1_TM_sf"/>
</dbReference>
<dbReference type="PROSITE" id="PS00211">
    <property type="entry name" value="ABC_TRANSPORTER_1"/>
    <property type="match status" value="1"/>
</dbReference>
<evidence type="ECO:0000313" key="14">
    <source>
        <dbReference type="Proteomes" id="UP000046155"/>
    </source>
</evidence>
<organism evidence="13 14">
    <name type="scientific">Syntrophaceticus schinkii</name>
    <dbReference type="NCBI Taxonomy" id="499207"/>
    <lineage>
        <taxon>Bacteria</taxon>
        <taxon>Bacillati</taxon>
        <taxon>Bacillota</taxon>
        <taxon>Clostridia</taxon>
        <taxon>Thermoanaerobacterales</taxon>
        <taxon>Thermoanaerobacterales Family III. Incertae Sedis</taxon>
        <taxon>Syntrophaceticus</taxon>
    </lineage>
</organism>
<accession>A0A0B7MLQ0</accession>
<keyword evidence="5" id="KW-0547">Nucleotide-binding</keyword>
<dbReference type="CDD" id="cd18548">
    <property type="entry name" value="ABC_6TM_Tm287_like"/>
    <property type="match status" value="1"/>
</dbReference>
<feature type="transmembrane region" description="Helical" evidence="10">
    <location>
        <begin position="162"/>
        <end position="180"/>
    </location>
</feature>
<protein>
    <submittedName>
        <fullName evidence="13">Uncharacterized protein</fullName>
    </submittedName>
</protein>
<dbReference type="PROSITE" id="PS50929">
    <property type="entry name" value="ABC_TM1F"/>
    <property type="match status" value="1"/>
</dbReference>
<evidence type="ECO:0000256" key="6">
    <source>
        <dbReference type="ARBA" id="ARBA00022840"/>
    </source>
</evidence>
<evidence type="ECO:0000256" key="4">
    <source>
        <dbReference type="ARBA" id="ARBA00022692"/>
    </source>
</evidence>
<dbReference type="PANTHER" id="PTHR43394:SF1">
    <property type="entry name" value="ATP-BINDING CASSETTE SUB-FAMILY B MEMBER 10, MITOCHONDRIAL"/>
    <property type="match status" value="1"/>
</dbReference>
<dbReference type="SUPFAM" id="SSF90123">
    <property type="entry name" value="ABC transporter transmembrane region"/>
    <property type="match status" value="1"/>
</dbReference>
<feature type="region of interest" description="Disordered" evidence="9">
    <location>
        <begin position="1"/>
        <end position="23"/>
    </location>
</feature>
<keyword evidence="7 10" id="KW-1133">Transmembrane helix</keyword>
<evidence type="ECO:0000256" key="8">
    <source>
        <dbReference type="ARBA" id="ARBA00023136"/>
    </source>
</evidence>
<evidence type="ECO:0000256" key="3">
    <source>
        <dbReference type="ARBA" id="ARBA00022475"/>
    </source>
</evidence>
<evidence type="ECO:0000256" key="7">
    <source>
        <dbReference type="ARBA" id="ARBA00022989"/>
    </source>
</evidence>
<dbReference type="InterPro" id="IPR017871">
    <property type="entry name" value="ABC_transporter-like_CS"/>
</dbReference>
<dbReference type="EMBL" id="CDRZ01000212">
    <property type="protein sequence ID" value="CEO88881.1"/>
    <property type="molecule type" value="Genomic_DNA"/>
</dbReference>
<dbReference type="InterPro" id="IPR039421">
    <property type="entry name" value="Type_1_exporter"/>
</dbReference>
<evidence type="ECO:0000259" key="12">
    <source>
        <dbReference type="PROSITE" id="PS50929"/>
    </source>
</evidence>
<dbReference type="InterPro" id="IPR003439">
    <property type="entry name" value="ABC_transporter-like_ATP-bd"/>
</dbReference>
<feature type="domain" description="ABC transmembrane type-1" evidence="12">
    <location>
        <begin position="47"/>
        <end position="329"/>
    </location>
</feature>
<name>A0A0B7MLQ0_9FIRM</name>
<keyword evidence="6" id="KW-0067">ATP-binding</keyword>
<keyword evidence="3" id="KW-1003">Cell membrane</keyword>
<sequence>MTREPSARYLPTPRMRRENRPRVSPRLGEDNLLRLLKYLKPYTLSVAAIFVLVFCQAFSEVYLPNLMSDIVDIGIVNGDTAYILTMGGRMLVITVIGTACAVLSRFLSARTGVGFGKNLRSKVFSQVESFSLRESEKFGTPSLITRTTNDIRQMQDVVTNTLRFMLRAPMMFIGGIIMAVSKDAKLSLVIIIAMPVLAALIYMVGRKSVPLFRAMQEKIDKMTLVLREVLTGVRVVRAFNRVDYEKERFNEANLDLTDTAIKANKLMATLTPATMMVFNFTVIIIIWFGSLRIDNGYMQVGDLMAFIQYVMLIMQSLIALSMLFVMIPRAAVSAGRINEVLDTSCQMKDVEQVNRTGSTARKPQQSPEIKDAELVNKAINDPGSSRKRPCPFGEEQICRAANAKDKGYVEFKEVTFSYPGAEKPALSGISFCARPGETTAIIGGIGSGKSTLINLIPRFFDVDSGSISIDNVDIREMPQEELRSKIGYVSQRAVLFSGSIAENIRYGKEDASDEEVHRAIKSAQAAEFVFSMPDGLDSVIAQGGTDLSGGQKQRLAIARALVRQPLIYVFDDCFSALDYQTDASLRSALRKETADSTVIIVAQRVSTVMGADQIIVLDDGRVVGAGRHKELLDTCSVYREIMSSQLALEELA</sequence>
<dbReference type="PANTHER" id="PTHR43394">
    <property type="entry name" value="ATP-DEPENDENT PERMEASE MDL1, MITOCHONDRIAL"/>
    <property type="match status" value="1"/>
</dbReference>
<dbReference type="InterPro" id="IPR011527">
    <property type="entry name" value="ABC1_TM_dom"/>
</dbReference>
<feature type="domain" description="ABC transporter" evidence="11">
    <location>
        <begin position="409"/>
        <end position="644"/>
    </location>
</feature>
<proteinExistence type="predicted"/>
<evidence type="ECO:0000256" key="10">
    <source>
        <dbReference type="SAM" id="Phobius"/>
    </source>
</evidence>